<dbReference type="SUPFAM" id="SSF48264">
    <property type="entry name" value="Cytochrome P450"/>
    <property type="match status" value="2"/>
</dbReference>
<comment type="similarity">
    <text evidence="2">Belongs to the cytochrome P450 family.</text>
</comment>
<evidence type="ECO:0000256" key="3">
    <source>
        <dbReference type="ARBA" id="ARBA00022617"/>
    </source>
</evidence>
<gene>
    <name evidence="13" type="ORF">G4B88_023263</name>
</gene>
<evidence type="ECO:0000313" key="14">
    <source>
        <dbReference type="Proteomes" id="UP000583929"/>
    </source>
</evidence>
<dbReference type="InterPro" id="IPR017972">
    <property type="entry name" value="Cyt_P450_CS"/>
</dbReference>
<evidence type="ECO:0000256" key="7">
    <source>
        <dbReference type="ARBA" id="ARBA00023002"/>
    </source>
</evidence>
<keyword evidence="7" id="KW-0560">Oxidoreductase</keyword>
<name>A0A7J6I1G0_CANSA</name>
<keyword evidence="8 11" id="KW-0408">Iron</keyword>
<dbReference type="GO" id="GO:0004497">
    <property type="term" value="F:monooxygenase activity"/>
    <property type="evidence" value="ECO:0007669"/>
    <property type="project" value="UniProtKB-KW"/>
</dbReference>
<dbReference type="Pfam" id="PF00067">
    <property type="entry name" value="p450"/>
    <property type="match status" value="2"/>
</dbReference>
<keyword evidence="4 12" id="KW-0812">Transmembrane</keyword>
<feature type="transmembrane region" description="Helical" evidence="12">
    <location>
        <begin position="519"/>
        <end position="538"/>
    </location>
</feature>
<dbReference type="PROSITE" id="PS00086">
    <property type="entry name" value="CYTOCHROME_P450"/>
    <property type="match status" value="2"/>
</dbReference>
<proteinExistence type="inferred from homology"/>
<keyword evidence="14" id="KW-1185">Reference proteome</keyword>
<evidence type="ECO:0000256" key="10">
    <source>
        <dbReference type="ARBA" id="ARBA00023136"/>
    </source>
</evidence>
<evidence type="ECO:0000256" key="11">
    <source>
        <dbReference type="PIRSR" id="PIRSR602401-1"/>
    </source>
</evidence>
<dbReference type="Gene3D" id="1.10.630.10">
    <property type="entry name" value="Cytochrome P450"/>
    <property type="match status" value="2"/>
</dbReference>
<dbReference type="GO" id="GO:0016020">
    <property type="term" value="C:membrane"/>
    <property type="evidence" value="ECO:0007669"/>
    <property type="project" value="UniProtKB-SubCell"/>
</dbReference>
<protein>
    <recommendedName>
        <fullName evidence="15">Cytochrome P450</fullName>
    </recommendedName>
</protein>
<feature type="transmembrane region" description="Helical" evidence="12">
    <location>
        <begin position="6"/>
        <end position="24"/>
    </location>
</feature>
<feature type="non-terminal residue" evidence="13">
    <location>
        <position position="1048"/>
    </location>
</feature>
<accession>A0A7J6I1G0</accession>
<dbReference type="Proteomes" id="UP000583929">
    <property type="component" value="Unassembled WGS sequence"/>
</dbReference>
<feature type="binding site" description="axial binding residue" evidence="11">
    <location>
        <position position="960"/>
    </location>
    <ligand>
        <name>heme</name>
        <dbReference type="ChEBI" id="CHEBI:30413"/>
    </ligand>
    <ligandPart>
        <name>Fe</name>
        <dbReference type="ChEBI" id="CHEBI:18248"/>
    </ligandPart>
</feature>
<organism evidence="13 14">
    <name type="scientific">Cannabis sativa</name>
    <name type="common">Hemp</name>
    <name type="synonym">Marijuana</name>
    <dbReference type="NCBI Taxonomy" id="3483"/>
    <lineage>
        <taxon>Eukaryota</taxon>
        <taxon>Viridiplantae</taxon>
        <taxon>Streptophyta</taxon>
        <taxon>Embryophyta</taxon>
        <taxon>Tracheophyta</taxon>
        <taxon>Spermatophyta</taxon>
        <taxon>Magnoliopsida</taxon>
        <taxon>eudicotyledons</taxon>
        <taxon>Gunneridae</taxon>
        <taxon>Pentapetalae</taxon>
        <taxon>rosids</taxon>
        <taxon>fabids</taxon>
        <taxon>Rosales</taxon>
        <taxon>Cannabaceae</taxon>
        <taxon>Cannabis</taxon>
    </lineage>
</organism>
<dbReference type="AlphaFoldDB" id="A0A7J6I1G0"/>
<dbReference type="CDD" id="cd20653">
    <property type="entry name" value="CYP81"/>
    <property type="match status" value="2"/>
</dbReference>
<dbReference type="GO" id="GO:0005506">
    <property type="term" value="F:iron ion binding"/>
    <property type="evidence" value="ECO:0007669"/>
    <property type="project" value="InterPro"/>
</dbReference>
<dbReference type="InterPro" id="IPR001128">
    <property type="entry name" value="Cyt_P450"/>
</dbReference>
<evidence type="ECO:0000256" key="1">
    <source>
        <dbReference type="ARBA" id="ARBA00004167"/>
    </source>
</evidence>
<reference evidence="13 14" key="1">
    <citation type="journal article" date="2020" name="bioRxiv">
        <title>Sequence and annotation of 42 cannabis genomes reveals extensive copy number variation in cannabinoid synthesis and pathogen resistance genes.</title>
        <authorList>
            <person name="Mckernan K.J."/>
            <person name="Helbert Y."/>
            <person name="Kane L.T."/>
            <person name="Ebling H."/>
            <person name="Zhang L."/>
            <person name="Liu B."/>
            <person name="Eaton Z."/>
            <person name="Mclaughlin S."/>
            <person name="Kingan S."/>
            <person name="Baybayan P."/>
            <person name="Concepcion G."/>
            <person name="Jordan M."/>
            <person name="Riva A."/>
            <person name="Barbazuk W."/>
            <person name="Harkins T."/>
        </authorList>
    </citation>
    <scope>NUCLEOTIDE SEQUENCE [LARGE SCALE GENOMIC DNA]</scope>
    <source>
        <strain evidence="14">cv. Jamaican Lion 4</strain>
        <tissue evidence="13">Leaf</tissue>
    </source>
</reference>
<dbReference type="PRINTS" id="PR00463">
    <property type="entry name" value="EP450I"/>
</dbReference>
<evidence type="ECO:0008006" key="15">
    <source>
        <dbReference type="Google" id="ProtNLM"/>
    </source>
</evidence>
<keyword evidence="5 11" id="KW-0479">Metal-binding</keyword>
<comment type="caution">
    <text evidence="13">The sequence shown here is derived from an EMBL/GenBank/DDBJ whole genome shotgun (WGS) entry which is preliminary data.</text>
</comment>
<sequence length="1048" mass="119918">MKEPVLLYTALGLIIVVLLSKLLFQTKKRQYKKLPPSPPSLPLIGHLHLIKQPVHRFFRDLSHKYGTVFSLWLGPHRVVIISSRSAAEECFTKNDIVLANRTRSLLWKHAGYNHTTVVASSYGDHWRNLRRIGSIEIYSANRLKSHLETRKDEIKRMISKLAENSLRESGNNKEFGFAKVEMKTMFSNLAYNIIMRMVAGKRYCGDDVSDEEEALQFWRIREELIPSGGVATTADFLPWALSWVGKGYERKVKRAAKRMDAFMQELVNERRSMKADSTMIDHMLALQLSDPQYYTDEIIKGFIVGVLVAGSDTSSVTLEWALSNLVNHPHILQKAKAEIDEQIGEHKLIDEPDLSKLPYLQNIISETLRLFPAAPMLLPHLSSEDCTVDGYDVPRETIVFVNVWAIHRDPTLWKDPESFYPERFESREDQINNVNLLMPFGLGRRSCPGNGMALRVIGLTLGTLIQCFEWEKVSDKNIDMTEGRGITMTKLVPLQVLCKARPIMNSHSRSRKTMKEESVLLYTALGLIIVVLLSKLLFQIKKRQYKKLPPSPPSLPLIGHLHLIKQPVHRFFRDLSHKYGTVFSLWLGPHRVVIISSRSAAEECFTKNDIVLANRTQSLIGKHVSYNHTTVVASSYGDHWRNLRRIGSIEIFSASRLKSHLDTRKDEIKRMICKLAENSLRESDNNNEFGFAKVEMKTMFSNLAFNIIMRMVAGKRYCGDDVSDEEEALQFRRIREEVIPSGGVANSADFLPWALSWVGKGYERKVKRAAKRMDSFMQGLVDERRSMKADSTMIDHMLDLQLSDPQYYTDEIIKGFIVVLLVAGSDTSSVTLEWALSNLVNHPHILKKVKAEIDEQIGEHKLIDEPDLSKLPYLQNIISETLRLFPAAPMLLPHLSSEDCTIEGYDIPRETIVFINVWAIHRDPTLWKDPESFNPERFESIEDQSNVNLLMPFGLGRRSCPGNGMALRVIGLTLGTLIQCFEWEKVSDEKIDMTEGRGITMPKFVPLQFLFSKCDSLFNSDHKRIKDDFDCLPKYYLYQIYSKQISII</sequence>
<evidence type="ECO:0000256" key="9">
    <source>
        <dbReference type="ARBA" id="ARBA00023033"/>
    </source>
</evidence>
<keyword evidence="10 12" id="KW-0472">Membrane</keyword>
<evidence type="ECO:0000256" key="12">
    <source>
        <dbReference type="SAM" id="Phobius"/>
    </source>
</evidence>
<dbReference type="FunFam" id="1.10.630.10:FF:000023">
    <property type="entry name" value="Cytochrome P450 family protein"/>
    <property type="match status" value="2"/>
</dbReference>
<dbReference type="GO" id="GO:0016705">
    <property type="term" value="F:oxidoreductase activity, acting on paired donors, with incorporation or reduction of molecular oxygen"/>
    <property type="evidence" value="ECO:0007669"/>
    <property type="project" value="InterPro"/>
</dbReference>
<evidence type="ECO:0000256" key="2">
    <source>
        <dbReference type="ARBA" id="ARBA00010617"/>
    </source>
</evidence>
<comment type="cofactor">
    <cofactor evidence="11">
        <name>heme</name>
        <dbReference type="ChEBI" id="CHEBI:30413"/>
    </cofactor>
</comment>
<evidence type="ECO:0000256" key="8">
    <source>
        <dbReference type="ARBA" id="ARBA00023004"/>
    </source>
</evidence>
<keyword evidence="6 12" id="KW-1133">Transmembrane helix</keyword>
<evidence type="ECO:0000256" key="4">
    <source>
        <dbReference type="ARBA" id="ARBA00022692"/>
    </source>
</evidence>
<dbReference type="InterPro" id="IPR050651">
    <property type="entry name" value="Plant_Cytochrome_P450_Monoox"/>
</dbReference>
<keyword evidence="3 11" id="KW-0349">Heme</keyword>
<dbReference type="GO" id="GO:0020037">
    <property type="term" value="F:heme binding"/>
    <property type="evidence" value="ECO:0007669"/>
    <property type="project" value="InterPro"/>
</dbReference>
<dbReference type="InterPro" id="IPR036396">
    <property type="entry name" value="Cyt_P450_sf"/>
</dbReference>
<dbReference type="PANTHER" id="PTHR47947:SF62">
    <property type="entry name" value="CYTOCHROME P450, FAMILY 81, SUBFAMILY D, POLYPEPTIDE 5"/>
    <property type="match status" value="1"/>
</dbReference>
<evidence type="ECO:0000313" key="13">
    <source>
        <dbReference type="EMBL" id="KAF4400470.1"/>
    </source>
</evidence>
<dbReference type="InterPro" id="IPR002401">
    <property type="entry name" value="Cyt_P450_E_grp-I"/>
</dbReference>
<dbReference type="PANTHER" id="PTHR47947">
    <property type="entry name" value="CYTOCHROME P450 82C3-RELATED"/>
    <property type="match status" value="1"/>
</dbReference>
<dbReference type="EMBL" id="JAATIQ010000017">
    <property type="protein sequence ID" value="KAF4400470.1"/>
    <property type="molecule type" value="Genomic_DNA"/>
</dbReference>
<dbReference type="PRINTS" id="PR00385">
    <property type="entry name" value="P450"/>
</dbReference>
<evidence type="ECO:0000256" key="5">
    <source>
        <dbReference type="ARBA" id="ARBA00022723"/>
    </source>
</evidence>
<keyword evidence="9" id="KW-0503">Monooxygenase</keyword>
<evidence type="ECO:0000256" key="6">
    <source>
        <dbReference type="ARBA" id="ARBA00022989"/>
    </source>
</evidence>
<comment type="subcellular location">
    <subcellularLocation>
        <location evidence="1">Membrane</location>
        <topology evidence="1">Single-pass membrane protein</topology>
    </subcellularLocation>
</comment>